<dbReference type="Pfam" id="PF02861">
    <property type="entry name" value="Clp_N"/>
    <property type="match status" value="2"/>
</dbReference>
<dbReference type="PROSITE" id="PS51903">
    <property type="entry name" value="CLP_R"/>
    <property type="match status" value="1"/>
</dbReference>
<organism evidence="3 4">
    <name type="scientific">Actinoplanes digitatis</name>
    <dbReference type="NCBI Taxonomy" id="1868"/>
    <lineage>
        <taxon>Bacteria</taxon>
        <taxon>Bacillati</taxon>
        <taxon>Actinomycetota</taxon>
        <taxon>Actinomycetes</taxon>
        <taxon>Micromonosporales</taxon>
        <taxon>Micromonosporaceae</taxon>
        <taxon>Actinoplanes</taxon>
    </lineage>
</organism>
<dbReference type="RefSeq" id="WP_184991560.1">
    <property type="nucleotide sequence ID" value="NZ_BOMK01000016.1"/>
</dbReference>
<dbReference type="AlphaFoldDB" id="A0A7W7HUY9"/>
<dbReference type="Gene3D" id="1.10.1780.10">
    <property type="entry name" value="Clp, N-terminal domain"/>
    <property type="match status" value="2"/>
</dbReference>
<protein>
    <submittedName>
        <fullName evidence="3">ATP-dependent Clp protease ATP-binding subunit ClpC</fullName>
    </submittedName>
</protein>
<dbReference type="PANTHER" id="PTHR47016">
    <property type="entry name" value="ATP-DEPENDENT CLP PROTEASE ATP-BINDING SUBUNIT CLPT1, CHLOROPLASTIC"/>
    <property type="match status" value="1"/>
</dbReference>
<dbReference type="EMBL" id="JACHNH010000001">
    <property type="protein sequence ID" value="MBB4761262.1"/>
    <property type="molecule type" value="Genomic_DNA"/>
</dbReference>
<evidence type="ECO:0000259" key="2">
    <source>
        <dbReference type="PROSITE" id="PS51903"/>
    </source>
</evidence>
<proteinExistence type="predicted"/>
<feature type="domain" description="Clp R" evidence="2">
    <location>
        <begin position="58"/>
        <end position="196"/>
    </location>
</feature>
<keyword evidence="1" id="KW-0677">Repeat</keyword>
<keyword evidence="3" id="KW-0067">ATP-binding</keyword>
<accession>A0A7W7HUY9</accession>
<keyword evidence="3" id="KW-0645">Protease</keyword>
<gene>
    <name evidence="3" type="ORF">BJ971_001818</name>
</gene>
<evidence type="ECO:0000313" key="4">
    <source>
        <dbReference type="Proteomes" id="UP000578112"/>
    </source>
</evidence>
<dbReference type="GO" id="GO:0005524">
    <property type="term" value="F:ATP binding"/>
    <property type="evidence" value="ECO:0007669"/>
    <property type="project" value="UniProtKB-KW"/>
</dbReference>
<name>A0A7W7HUY9_9ACTN</name>
<evidence type="ECO:0000313" key="3">
    <source>
        <dbReference type="EMBL" id="MBB4761262.1"/>
    </source>
</evidence>
<dbReference type="PANTHER" id="PTHR47016:SF5">
    <property type="entry name" value="CLP DOMAIN SUPERFAMILY PROTEIN"/>
    <property type="match status" value="1"/>
</dbReference>
<keyword evidence="3" id="KW-0547">Nucleotide-binding</keyword>
<dbReference type="InterPro" id="IPR036628">
    <property type="entry name" value="Clp_N_dom_sf"/>
</dbReference>
<dbReference type="InterPro" id="IPR044217">
    <property type="entry name" value="CLPT1/2"/>
</dbReference>
<dbReference type="InterPro" id="IPR004176">
    <property type="entry name" value="Clp_R_N"/>
</dbReference>
<reference evidence="3 4" key="1">
    <citation type="submission" date="2020-08" db="EMBL/GenBank/DDBJ databases">
        <title>Sequencing the genomes of 1000 actinobacteria strains.</title>
        <authorList>
            <person name="Klenk H.-P."/>
        </authorList>
    </citation>
    <scope>NUCLEOTIDE SEQUENCE [LARGE SCALE GENOMIC DNA]</scope>
    <source>
        <strain evidence="3 4">DSM 43149</strain>
    </source>
</reference>
<keyword evidence="3" id="KW-0378">Hydrolase</keyword>
<evidence type="ECO:0000256" key="1">
    <source>
        <dbReference type="PROSITE-ProRule" id="PRU01251"/>
    </source>
</evidence>
<dbReference type="Proteomes" id="UP000578112">
    <property type="component" value="Unassembled WGS sequence"/>
</dbReference>
<sequence>MPKINVYLPDNLADAVRDTGVPVSAVCQRALEQAVRRITAVRQTVLGELDGTELAGRLPLFTARAVTVFTLAIDRARETGAPNVTTGHLLHGMLAEGGNLALQILTAMEIDPGTITVPDAAEPGGGDGLRFSAPAANAVELTVAEATGLGHNYVGCEHLLLGLAAEPDGQAGRALRDLGADSRATRRAVSVALAGYAHLRASAGNPAATPGLLNAVRAELAPLLRRVERLEERLG</sequence>
<dbReference type="GO" id="GO:0008233">
    <property type="term" value="F:peptidase activity"/>
    <property type="evidence" value="ECO:0007669"/>
    <property type="project" value="UniProtKB-KW"/>
</dbReference>
<dbReference type="SUPFAM" id="SSF81923">
    <property type="entry name" value="Double Clp-N motif"/>
    <property type="match status" value="2"/>
</dbReference>
<dbReference type="GO" id="GO:0006508">
    <property type="term" value="P:proteolysis"/>
    <property type="evidence" value="ECO:0007669"/>
    <property type="project" value="UniProtKB-KW"/>
</dbReference>
<comment type="caution">
    <text evidence="3">The sequence shown here is derived from an EMBL/GenBank/DDBJ whole genome shotgun (WGS) entry which is preliminary data.</text>
</comment>
<keyword evidence="4" id="KW-1185">Reference proteome</keyword>